<dbReference type="PANTHER" id="PTHR38340">
    <property type="entry name" value="S-LAYER PROTEIN"/>
    <property type="match status" value="1"/>
</dbReference>
<evidence type="ECO:0000256" key="2">
    <source>
        <dbReference type="ARBA" id="ARBA00022525"/>
    </source>
</evidence>
<dbReference type="PROSITE" id="PS00330">
    <property type="entry name" value="HEMOLYSIN_CALCIUM"/>
    <property type="match status" value="3"/>
</dbReference>
<evidence type="ECO:0000313" key="3">
    <source>
        <dbReference type="EMBL" id="NJC04989.1"/>
    </source>
</evidence>
<comment type="subcellular location">
    <subcellularLocation>
        <location evidence="1">Secreted</location>
    </subcellularLocation>
</comment>
<dbReference type="PANTHER" id="PTHR38340:SF1">
    <property type="entry name" value="S-LAYER PROTEIN"/>
    <property type="match status" value="1"/>
</dbReference>
<comment type="caution">
    <text evidence="3">The sequence shown here is derived from an EMBL/GenBank/DDBJ whole genome shotgun (WGS) entry which is preliminary data.</text>
</comment>
<dbReference type="InterPro" id="IPR001343">
    <property type="entry name" value="Hemolysn_Ca-bd"/>
</dbReference>
<protein>
    <submittedName>
        <fullName evidence="3">Ca2+-binding RTX toxin-like protein</fullName>
    </submittedName>
</protein>
<dbReference type="SUPFAM" id="SSF51120">
    <property type="entry name" value="beta-Roll"/>
    <property type="match status" value="2"/>
</dbReference>
<accession>A0A7X6BF41</accession>
<sequence>MARLILTEPGEDVDVGGNVTVIGTTSGGEVITIIRGNVVLDPSFNAGGDTVRLQDLASTFTVRISGANAVLIGATSSVTIPIGSSGLQVAFDDVIRTLRFDTALGVAKLGDQTITISETGVIPVGATGQLLGTEGNDILNGTAGNDVIDGLGGNDTINGLGGDDFIRGGLGDDTLSGGAGDDQIIGGAGNDRIIDDEGTYAVLDGGTGNDHISVNNLAITSLNVTGGEGDDLIELTLGTAGFAIVSGGNGADRVVVSSGQGMEVSVSLGAGRDELVLPAGSLGNGNFGFTIVRDFEVGSNGDKVDLASALNGYLTNYTPGSNPFASGHLRLIDFFGNAYLQVDRDGAAGPNTTFSDLINFAGIDKNALTAANFNGFDPAASIASASVSSLGFAAESEPEPVAVAPTEYIGHFDYSPPQHLGSLIDHGGYFFLV</sequence>
<dbReference type="AlphaFoldDB" id="A0A7X6BF41"/>
<dbReference type="InterPro" id="IPR050557">
    <property type="entry name" value="RTX_toxin/Mannuronan_C5-epim"/>
</dbReference>
<dbReference type="GO" id="GO:0005509">
    <property type="term" value="F:calcium ion binding"/>
    <property type="evidence" value="ECO:0007669"/>
    <property type="project" value="InterPro"/>
</dbReference>
<evidence type="ECO:0000313" key="4">
    <source>
        <dbReference type="Proteomes" id="UP000558192"/>
    </source>
</evidence>
<dbReference type="PRINTS" id="PR00313">
    <property type="entry name" value="CABNDNGRPT"/>
</dbReference>
<dbReference type="InterPro" id="IPR018511">
    <property type="entry name" value="Hemolysin-typ_Ca-bd_CS"/>
</dbReference>
<dbReference type="Pfam" id="PF00353">
    <property type="entry name" value="HemolysinCabind"/>
    <property type="match status" value="1"/>
</dbReference>
<dbReference type="GO" id="GO:0005576">
    <property type="term" value="C:extracellular region"/>
    <property type="evidence" value="ECO:0007669"/>
    <property type="project" value="UniProtKB-SubCell"/>
</dbReference>
<reference evidence="3 4" key="1">
    <citation type="submission" date="2020-03" db="EMBL/GenBank/DDBJ databases">
        <title>Genomic Encyclopedia of Type Strains, Phase IV (KMG-IV): sequencing the most valuable type-strain genomes for metagenomic binning, comparative biology and taxonomic classification.</title>
        <authorList>
            <person name="Goeker M."/>
        </authorList>
    </citation>
    <scope>NUCLEOTIDE SEQUENCE [LARGE SCALE GENOMIC DNA]</scope>
    <source>
        <strain evidence="3 4">DSM 16846</strain>
    </source>
</reference>
<gene>
    <name evidence="3" type="ORF">GGQ97_000782</name>
</gene>
<dbReference type="Gene3D" id="2.150.10.10">
    <property type="entry name" value="Serralysin-like metalloprotease, C-terminal"/>
    <property type="match status" value="1"/>
</dbReference>
<name>A0A7X6BF41_9SPHN</name>
<dbReference type="InterPro" id="IPR011049">
    <property type="entry name" value="Serralysin-like_metalloprot_C"/>
</dbReference>
<dbReference type="RefSeq" id="WP_168067744.1">
    <property type="nucleotide sequence ID" value="NZ_JAATJC010000001.1"/>
</dbReference>
<organism evidence="3 4">
    <name type="scientific">Sphingomonas kaistensis</name>
    <dbReference type="NCBI Taxonomy" id="298708"/>
    <lineage>
        <taxon>Bacteria</taxon>
        <taxon>Pseudomonadati</taxon>
        <taxon>Pseudomonadota</taxon>
        <taxon>Alphaproteobacteria</taxon>
        <taxon>Sphingomonadales</taxon>
        <taxon>Sphingomonadaceae</taxon>
        <taxon>Sphingomonas</taxon>
    </lineage>
</organism>
<dbReference type="EMBL" id="JAATJC010000001">
    <property type="protein sequence ID" value="NJC04989.1"/>
    <property type="molecule type" value="Genomic_DNA"/>
</dbReference>
<keyword evidence="2" id="KW-0964">Secreted</keyword>
<evidence type="ECO:0000256" key="1">
    <source>
        <dbReference type="ARBA" id="ARBA00004613"/>
    </source>
</evidence>
<proteinExistence type="predicted"/>
<dbReference type="Proteomes" id="UP000558192">
    <property type="component" value="Unassembled WGS sequence"/>
</dbReference>
<keyword evidence="4" id="KW-1185">Reference proteome</keyword>